<evidence type="ECO:0000313" key="5">
    <source>
        <dbReference type="Proteomes" id="UP000249115"/>
    </source>
</evidence>
<dbReference type="Proteomes" id="UP000249115">
    <property type="component" value="Unassembled WGS sequence"/>
</dbReference>
<dbReference type="OrthoDB" id="1524221at2"/>
<dbReference type="AlphaFoldDB" id="A0A2W7RHN9"/>
<protein>
    <submittedName>
        <fullName evidence="4">DUF4412 domain-containing protein</fullName>
    </submittedName>
    <submittedName>
        <fullName evidence="3">Uncharacterized protein DUF4412</fullName>
    </submittedName>
</protein>
<keyword evidence="1" id="KW-0732">Signal</keyword>
<evidence type="ECO:0000259" key="2">
    <source>
        <dbReference type="Pfam" id="PF14371"/>
    </source>
</evidence>
<dbReference type="EMBL" id="QKZU01000011">
    <property type="protein sequence ID" value="PZX53849.1"/>
    <property type="molecule type" value="Genomic_DNA"/>
</dbReference>
<dbReference type="InterPro" id="IPR025524">
    <property type="entry name" value="DUF4412"/>
</dbReference>
<feature type="signal peptide" evidence="1">
    <location>
        <begin position="1"/>
        <end position="23"/>
    </location>
</feature>
<keyword evidence="6" id="KW-1185">Reference proteome</keyword>
<gene>
    <name evidence="4" type="ORF">ESW18_15395</name>
    <name evidence="3" type="ORF">LV84_02957</name>
</gene>
<dbReference type="Pfam" id="PF14371">
    <property type="entry name" value="DUF4412"/>
    <property type="match status" value="1"/>
</dbReference>
<reference evidence="4 6" key="2">
    <citation type="submission" date="2019-08" db="EMBL/GenBank/DDBJ databases">
        <title>Genome of Algoriphagus ratkowskyi IC026.</title>
        <authorList>
            <person name="Bowman J.P."/>
        </authorList>
    </citation>
    <scope>NUCLEOTIDE SEQUENCE [LARGE SCALE GENOMIC DNA]</scope>
    <source>
        <strain evidence="4 6">IC026</strain>
    </source>
</reference>
<sequence>MKNLRNYVIPLFFLVLISFSAEAQFIKKIQNAANRGIENALERKVEQEATKFTEHQLEKLFADMYGGSDGATASGIDMSAIMKGMGEPVDTESSYDFFGHIVLEMNSTDEKGKKADPVLLKSYLAKSTEYTGMELVDPKNKGAVTSMVFDMKNKASIIFLDNKGQKSSFAYKMDFDAVNETLEDEIISDVDDMDVTIEKTGNTKEILGYQCEEYHVKNEDGEGYYWITDEPIGGFSSFWSTNSPMMTSKAQAKYAERFKNMPKGNFMELTYTSTESGIIEMKVVEINENSANSLTMAEYPNLMTAGAKN</sequence>
<dbReference type="Proteomes" id="UP000321927">
    <property type="component" value="Unassembled WGS sequence"/>
</dbReference>
<evidence type="ECO:0000313" key="6">
    <source>
        <dbReference type="Proteomes" id="UP000321927"/>
    </source>
</evidence>
<feature type="domain" description="DUF4412" evidence="2">
    <location>
        <begin position="102"/>
        <end position="291"/>
    </location>
</feature>
<reference evidence="3 5" key="1">
    <citation type="submission" date="2018-06" db="EMBL/GenBank/DDBJ databases">
        <title>Genomic Encyclopedia of Archaeal and Bacterial Type Strains, Phase II (KMG-II): from individual species to whole genera.</title>
        <authorList>
            <person name="Goeker M."/>
        </authorList>
    </citation>
    <scope>NUCLEOTIDE SEQUENCE [LARGE SCALE GENOMIC DNA]</scope>
    <source>
        <strain evidence="3 5">DSM 22686</strain>
    </source>
</reference>
<evidence type="ECO:0000256" key="1">
    <source>
        <dbReference type="SAM" id="SignalP"/>
    </source>
</evidence>
<feature type="chain" id="PRO_5015855260" evidence="1">
    <location>
        <begin position="24"/>
        <end position="309"/>
    </location>
</feature>
<evidence type="ECO:0000313" key="3">
    <source>
        <dbReference type="EMBL" id="PZX53849.1"/>
    </source>
</evidence>
<dbReference type="RefSeq" id="WP_086502256.1">
    <property type="nucleotide sequence ID" value="NZ_MSSV01000015.1"/>
</dbReference>
<evidence type="ECO:0000313" key="4">
    <source>
        <dbReference type="EMBL" id="TXD76746.1"/>
    </source>
</evidence>
<accession>A0A2W7RHN9</accession>
<comment type="caution">
    <text evidence="3">The sequence shown here is derived from an EMBL/GenBank/DDBJ whole genome shotgun (WGS) entry which is preliminary data.</text>
</comment>
<proteinExistence type="predicted"/>
<organism evidence="3 5">
    <name type="scientific">Algoriphagus ratkowskyi</name>
    <dbReference type="NCBI Taxonomy" id="57028"/>
    <lineage>
        <taxon>Bacteria</taxon>
        <taxon>Pseudomonadati</taxon>
        <taxon>Bacteroidota</taxon>
        <taxon>Cytophagia</taxon>
        <taxon>Cytophagales</taxon>
        <taxon>Cyclobacteriaceae</taxon>
        <taxon>Algoriphagus</taxon>
    </lineage>
</organism>
<name>A0A2W7RHN9_9BACT</name>
<dbReference type="EMBL" id="VORV01000010">
    <property type="protein sequence ID" value="TXD76746.1"/>
    <property type="molecule type" value="Genomic_DNA"/>
</dbReference>